<sequence length="254" mass="27803">MLTIDVATRWIDRWDRQQEGYLPDREERFTALIDAVEAGVGRPDPLVIDLGCGPGSLSARLLDRLPGATVVAVDADPLLLSLARAAYGDRDGLRLADLDLREPGWSRALGLDRPADVAVSTTALHWLAEPHLRAVYAELATVLRPGGLFLNGDHFSSEDTTPELARLERAVHESEERRRFAGGRPEDWRQWWDAIAADPDLAGVAAPRPATAAHHGSESLHLSTHVEALRAAGFAEIGTLWQRGDNRLLCAVRP</sequence>
<dbReference type="EMBL" id="FTNI01000035">
    <property type="protein sequence ID" value="SIS18522.1"/>
    <property type="molecule type" value="Genomic_DNA"/>
</dbReference>
<dbReference type="OrthoDB" id="3286690at2"/>
<feature type="domain" description="Methyltransferase" evidence="1">
    <location>
        <begin position="47"/>
        <end position="147"/>
    </location>
</feature>
<keyword evidence="3" id="KW-1185">Reference proteome</keyword>
<dbReference type="Proteomes" id="UP000186096">
    <property type="component" value="Unassembled WGS sequence"/>
</dbReference>
<protein>
    <submittedName>
        <fullName evidence="2">Methyltransferase domain-containing protein</fullName>
    </submittedName>
</protein>
<evidence type="ECO:0000313" key="2">
    <source>
        <dbReference type="EMBL" id="SIS18522.1"/>
    </source>
</evidence>
<dbReference type="Pfam" id="PF13649">
    <property type="entry name" value="Methyltransf_25"/>
    <property type="match status" value="1"/>
</dbReference>
<dbReference type="AlphaFoldDB" id="A0A1N7H124"/>
<proteinExistence type="predicted"/>
<keyword evidence="2" id="KW-0808">Transferase</keyword>
<organism evidence="2 3">
    <name type="scientific">Microbispora rosea</name>
    <dbReference type="NCBI Taxonomy" id="58117"/>
    <lineage>
        <taxon>Bacteria</taxon>
        <taxon>Bacillati</taxon>
        <taxon>Actinomycetota</taxon>
        <taxon>Actinomycetes</taxon>
        <taxon>Streptosporangiales</taxon>
        <taxon>Streptosporangiaceae</taxon>
        <taxon>Microbispora</taxon>
    </lineage>
</organism>
<dbReference type="GO" id="GO:0008168">
    <property type="term" value="F:methyltransferase activity"/>
    <property type="evidence" value="ECO:0007669"/>
    <property type="project" value="UniProtKB-KW"/>
</dbReference>
<accession>A0A1N7H124</accession>
<keyword evidence="2" id="KW-0489">Methyltransferase</keyword>
<gene>
    <name evidence="2" type="ORF">SAMN05421833_13541</name>
</gene>
<name>A0A1N7H124_9ACTN</name>
<dbReference type="SUPFAM" id="SSF53335">
    <property type="entry name" value="S-adenosyl-L-methionine-dependent methyltransferases"/>
    <property type="match status" value="1"/>
</dbReference>
<dbReference type="CDD" id="cd02440">
    <property type="entry name" value="AdoMet_MTases"/>
    <property type="match status" value="1"/>
</dbReference>
<dbReference type="InterPro" id="IPR029063">
    <property type="entry name" value="SAM-dependent_MTases_sf"/>
</dbReference>
<dbReference type="Gene3D" id="3.40.50.150">
    <property type="entry name" value="Vaccinia Virus protein VP39"/>
    <property type="match status" value="1"/>
</dbReference>
<dbReference type="RefSeq" id="WP_030510597.1">
    <property type="nucleotide sequence ID" value="NZ_CP192071.1"/>
</dbReference>
<evidence type="ECO:0000259" key="1">
    <source>
        <dbReference type="Pfam" id="PF13649"/>
    </source>
</evidence>
<dbReference type="GO" id="GO:0032259">
    <property type="term" value="P:methylation"/>
    <property type="evidence" value="ECO:0007669"/>
    <property type="project" value="UniProtKB-KW"/>
</dbReference>
<reference evidence="3" key="1">
    <citation type="submission" date="2017-01" db="EMBL/GenBank/DDBJ databases">
        <authorList>
            <person name="Varghese N."/>
            <person name="Submissions S."/>
        </authorList>
    </citation>
    <scope>NUCLEOTIDE SEQUENCE [LARGE SCALE GENOMIC DNA]</scope>
    <source>
        <strain evidence="3">ATCC 12950</strain>
    </source>
</reference>
<dbReference type="InterPro" id="IPR050508">
    <property type="entry name" value="Methyltransf_Superfamily"/>
</dbReference>
<dbReference type="InterPro" id="IPR041698">
    <property type="entry name" value="Methyltransf_25"/>
</dbReference>
<dbReference type="PANTHER" id="PTHR42912:SF93">
    <property type="entry name" value="N6-ADENOSINE-METHYLTRANSFERASE TMT1A"/>
    <property type="match status" value="1"/>
</dbReference>
<dbReference type="PANTHER" id="PTHR42912">
    <property type="entry name" value="METHYLTRANSFERASE"/>
    <property type="match status" value="1"/>
</dbReference>
<evidence type="ECO:0000313" key="3">
    <source>
        <dbReference type="Proteomes" id="UP000186096"/>
    </source>
</evidence>
<dbReference type="STRING" id="58117.SAMN05421833_13541"/>